<reference evidence="1" key="2">
    <citation type="journal article" date="2023" name="Curr. Microbiol.">
        <title>Neisseria montereyensis sp. nov., Isolated from Oropharynx of California Sea Lion (Zalophus californianus): Genomic, Phylogenetic, and Phenotypic Study.</title>
        <authorList>
            <person name="Volokhov D.V."/>
            <person name="Zagorodnyaya T.A."/>
            <person name="Furtak V.A."/>
            <person name="Nattanmai G."/>
            <person name="Randall L."/>
            <person name="Jose S."/>
            <person name="Gao Y."/>
            <person name="Gulland F.M."/>
            <person name="Eisenberg T."/>
            <person name="Delmonte P."/>
            <person name="Blom J."/>
            <person name="Mitchell K.K."/>
        </authorList>
    </citation>
    <scope>NUCLEOTIDE SEQUENCE</scope>
    <source>
        <strain evidence="1">CSL10203-ORH2</strain>
    </source>
</reference>
<gene>
    <name evidence="1" type="ORF">NXS09_03735</name>
</gene>
<accession>A0ABT2FBD6</accession>
<name>A0ABT2FBD6_9NEIS</name>
<sequence length="45" mass="5010">MDSDKIHTDLSLSNVCRTGLLHSNRPSENNWIAATFSDGLSNLMF</sequence>
<reference evidence="1" key="1">
    <citation type="submission" date="2022-08" db="EMBL/GenBank/DDBJ databases">
        <authorList>
            <person name="Volokhov D.V."/>
            <person name="Furtak V.A."/>
            <person name="Zagorodnyaya T.A."/>
        </authorList>
    </citation>
    <scope>NUCLEOTIDE SEQUENCE</scope>
    <source>
        <strain evidence="1">CSL10203-ORH2</strain>
    </source>
</reference>
<dbReference type="EMBL" id="JANUXW010000002">
    <property type="protein sequence ID" value="MCS4533410.1"/>
    <property type="molecule type" value="Genomic_DNA"/>
</dbReference>
<organism evidence="1 2">
    <name type="scientific">Neisseria montereyensis</name>
    <dbReference type="NCBI Taxonomy" id="2973938"/>
    <lineage>
        <taxon>Bacteria</taxon>
        <taxon>Pseudomonadati</taxon>
        <taxon>Pseudomonadota</taxon>
        <taxon>Betaproteobacteria</taxon>
        <taxon>Neisseriales</taxon>
        <taxon>Neisseriaceae</taxon>
        <taxon>Neisseria</taxon>
    </lineage>
</organism>
<comment type="caution">
    <text evidence="1">The sequence shown here is derived from an EMBL/GenBank/DDBJ whole genome shotgun (WGS) entry which is preliminary data.</text>
</comment>
<proteinExistence type="predicted"/>
<protein>
    <submittedName>
        <fullName evidence="1">Uncharacterized protein</fullName>
    </submittedName>
</protein>
<evidence type="ECO:0000313" key="1">
    <source>
        <dbReference type="EMBL" id="MCS4533410.1"/>
    </source>
</evidence>
<dbReference type="RefSeq" id="WP_259291208.1">
    <property type="nucleotide sequence ID" value="NZ_JANUXW010000002.1"/>
</dbReference>
<dbReference type="Proteomes" id="UP001166947">
    <property type="component" value="Unassembled WGS sequence"/>
</dbReference>
<evidence type="ECO:0000313" key="2">
    <source>
        <dbReference type="Proteomes" id="UP001166947"/>
    </source>
</evidence>
<keyword evidence="2" id="KW-1185">Reference proteome</keyword>